<name>A0A0F9I341_9ZZZZ</name>
<organism evidence="1">
    <name type="scientific">marine sediment metagenome</name>
    <dbReference type="NCBI Taxonomy" id="412755"/>
    <lineage>
        <taxon>unclassified sequences</taxon>
        <taxon>metagenomes</taxon>
        <taxon>ecological metagenomes</taxon>
    </lineage>
</organism>
<dbReference type="AlphaFoldDB" id="A0A0F9I341"/>
<accession>A0A0F9I341</accession>
<dbReference type="EMBL" id="LAZR01022471">
    <property type="protein sequence ID" value="KKL81767.1"/>
    <property type="molecule type" value="Genomic_DNA"/>
</dbReference>
<protein>
    <submittedName>
        <fullName evidence="1">Uncharacterized protein</fullName>
    </submittedName>
</protein>
<reference evidence="1" key="1">
    <citation type="journal article" date="2015" name="Nature">
        <title>Complex archaea that bridge the gap between prokaryotes and eukaryotes.</title>
        <authorList>
            <person name="Spang A."/>
            <person name="Saw J.H."/>
            <person name="Jorgensen S.L."/>
            <person name="Zaremba-Niedzwiedzka K."/>
            <person name="Martijn J."/>
            <person name="Lind A.E."/>
            <person name="van Eijk R."/>
            <person name="Schleper C."/>
            <person name="Guy L."/>
            <person name="Ettema T.J."/>
        </authorList>
    </citation>
    <scope>NUCLEOTIDE SEQUENCE</scope>
</reference>
<sequence>MPELPIPIFFFGVTMSQSKRSKAKRLKALQKDGDKRGFNLGATEFRKKKKKVWQYA</sequence>
<proteinExistence type="predicted"/>
<gene>
    <name evidence="1" type="ORF">LCGC14_1991490</name>
</gene>
<evidence type="ECO:0000313" key="1">
    <source>
        <dbReference type="EMBL" id="KKL81767.1"/>
    </source>
</evidence>
<comment type="caution">
    <text evidence="1">The sequence shown here is derived from an EMBL/GenBank/DDBJ whole genome shotgun (WGS) entry which is preliminary data.</text>
</comment>